<organism evidence="3 4">
    <name type="scientific">Candida theae</name>
    <dbReference type="NCBI Taxonomy" id="1198502"/>
    <lineage>
        <taxon>Eukaryota</taxon>
        <taxon>Fungi</taxon>
        <taxon>Dikarya</taxon>
        <taxon>Ascomycota</taxon>
        <taxon>Saccharomycotina</taxon>
        <taxon>Pichiomycetes</taxon>
        <taxon>Debaryomycetaceae</taxon>
        <taxon>Candida/Lodderomyces clade</taxon>
        <taxon>Candida</taxon>
    </lineage>
</organism>
<sequence length="526" mass="59652">MTSLIQTSIEAMGNPNTIPTTKQEHLSSSSETSIDSTSGKLSAGNTSKSSVTSIPLLKSFQDWWSSSSELKREHSKLNKDDLKFKEALLKNRQIEYDLFRAVLSNDIYIESPELGETETSGTKDKDKAKSNTKRGALLDIELKDGSFIHEFYLENTNPGPEQHIVIIHGYMAALGYFIKNIESLVQIPGIRIHLIDLPGFGNSARPRFPRQFLTTPTKKRQQIEQILEIETWFIDKIENWRMVRNITHFKVIAHSMGAYLSCCYLMKYGIQDNGNNIVTDLILVSPMGTESNQHSLINDERYNVNLHYTSNPLRELQFEEEEEGGGARGGAGEEGEAEKVVVSPEFTKALELVGKPKFPKSSVLQKLWENNKSPFDLLQKTGPFYSKLISYWSFARFRNLAGSHDTMDLIYKLHGYSFSIFNQYQSSGELAITKLINHEILAKLPLCDRGFVDLVVDNGINTLWVYGDKDWMNSKGGEYIYKKIVEKNDAITKFEIVQDAGHHIYLDNPQAFNKLVLNFFFSSPSV</sequence>
<gene>
    <name evidence="3" type="ORF">KGF57_004199</name>
</gene>
<comment type="caution">
    <text evidence="3">The sequence shown here is derived from an EMBL/GenBank/DDBJ whole genome shotgun (WGS) entry which is preliminary data.</text>
</comment>
<dbReference type="AlphaFoldDB" id="A0AAD5FXB6"/>
<feature type="region of interest" description="Disordered" evidence="1">
    <location>
        <begin position="1"/>
        <end position="49"/>
    </location>
</feature>
<dbReference type="EMBL" id="JAIHNG010000151">
    <property type="protein sequence ID" value="KAI5952107.1"/>
    <property type="molecule type" value="Genomic_DNA"/>
</dbReference>
<keyword evidence="4" id="KW-1185">Reference proteome</keyword>
<dbReference type="SUPFAM" id="SSF53474">
    <property type="entry name" value="alpha/beta-Hydrolases"/>
    <property type="match status" value="1"/>
</dbReference>
<dbReference type="PANTHER" id="PTHR42886">
    <property type="entry name" value="RE40534P-RELATED"/>
    <property type="match status" value="1"/>
</dbReference>
<accession>A0AAD5FXB6</accession>
<feature type="compositionally biased region" description="Polar residues" evidence="1">
    <location>
        <begin position="1"/>
        <end position="21"/>
    </location>
</feature>
<dbReference type="GO" id="GO:0055088">
    <property type="term" value="P:lipid homeostasis"/>
    <property type="evidence" value="ECO:0007669"/>
    <property type="project" value="TreeGrafter"/>
</dbReference>
<dbReference type="GO" id="GO:0042171">
    <property type="term" value="F:lysophosphatidic acid acyltransferase activity"/>
    <property type="evidence" value="ECO:0007669"/>
    <property type="project" value="TreeGrafter"/>
</dbReference>
<dbReference type="GO" id="GO:0035965">
    <property type="term" value="P:cardiolipin acyl-chain remodeling"/>
    <property type="evidence" value="ECO:0007669"/>
    <property type="project" value="TreeGrafter"/>
</dbReference>
<feature type="compositionally biased region" description="Low complexity" evidence="1">
    <location>
        <begin position="27"/>
        <end position="38"/>
    </location>
</feature>
<dbReference type="PANTHER" id="PTHR42886:SF23">
    <property type="entry name" value="1-ACYLGLYCEROL-3-PHOSPHATE O-ACYLTRANSFERASE ICT1-RELATED"/>
    <property type="match status" value="1"/>
</dbReference>
<dbReference type="GeneID" id="76152243"/>
<dbReference type="Proteomes" id="UP001204833">
    <property type="component" value="Unassembled WGS sequence"/>
</dbReference>
<dbReference type="InterPro" id="IPR029058">
    <property type="entry name" value="AB_hydrolase_fold"/>
</dbReference>
<evidence type="ECO:0000259" key="2">
    <source>
        <dbReference type="Pfam" id="PF00561"/>
    </source>
</evidence>
<dbReference type="GO" id="GO:0004623">
    <property type="term" value="F:phospholipase A2 activity"/>
    <property type="evidence" value="ECO:0007669"/>
    <property type="project" value="TreeGrafter"/>
</dbReference>
<feature type="region of interest" description="Disordered" evidence="1">
    <location>
        <begin position="318"/>
        <end position="337"/>
    </location>
</feature>
<evidence type="ECO:0000256" key="1">
    <source>
        <dbReference type="SAM" id="MobiDB-lite"/>
    </source>
</evidence>
<protein>
    <recommendedName>
        <fullName evidence="2">AB hydrolase-1 domain-containing protein</fullName>
    </recommendedName>
</protein>
<dbReference type="GO" id="GO:0005743">
    <property type="term" value="C:mitochondrial inner membrane"/>
    <property type="evidence" value="ECO:0007669"/>
    <property type="project" value="TreeGrafter"/>
</dbReference>
<dbReference type="Gene3D" id="3.40.50.1820">
    <property type="entry name" value="alpha/beta hydrolase"/>
    <property type="match status" value="1"/>
</dbReference>
<dbReference type="Pfam" id="PF00561">
    <property type="entry name" value="Abhydrolase_1"/>
    <property type="match status" value="1"/>
</dbReference>
<evidence type="ECO:0000313" key="4">
    <source>
        <dbReference type="Proteomes" id="UP001204833"/>
    </source>
</evidence>
<feature type="domain" description="AB hydrolase-1" evidence="2">
    <location>
        <begin position="163"/>
        <end position="509"/>
    </location>
</feature>
<evidence type="ECO:0000313" key="3">
    <source>
        <dbReference type="EMBL" id="KAI5952107.1"/>
    </source>
</evidence>
<dbReference type="RefSeq" id="XP_051607323.1">
    <property type="nucleotide sequence ID" value="XM_051753684.1"/>
</dbReference>
<dbReference type="GO" id="GO:0006654">
    <property type="term" value="P:phosphatidic acid biosynthetic process"/>
    <property type="evidence" value="ECO:0007669"/>
    <property type="project" value="TreeGrafter"/>
</dbReference>
<name>A0AAD5FXB6_9ASCO</name>
<proteinExistence type="predicted"/>
<feature type="compositionally biased region" description="Polar residues" evidence="1">
    <location>
        <begin position="39"/>
        <end position="49"/>
    </location>
</feature>
<dbReference type="InterPro" id="IPR000073">
    <property type="entry name" value="AB_hydrolase_1"/>
</dbReference>
<reference evidence="3 4" key="1">
    <citation type="journal article" date="2022" name="DNA Res.">
        <title>Genome analysis of five recently described species of the CUG-Ser clade uncovers Candida theae as a new hybrid lineage with pathogenic potential in the Candida parapsilosis species complex.</title>
        <authorList>
            <person name="Mixao V."/>
            <person name="Del Olmo V."/>
            <person name="Hegedusova E."/>
            <person name="Saus E."/>
            <person name="Pryszcz L."/>
            <person name="Cillingova A."/>
            <person name="Nosek J."/>
            <person name="Gabaldon T."/>
        </authorList>
    </citation>
    <scope>NUCLEOTIDE SEQUENCE [LARGE SCALE GENOMIC DNA]</scope>
    <source>
        <strain evidence="3 4">CBS 12239</strain>
    </source>
</reference>